<protein>
    <submittedName>
        <fullName evidence="2">Uncharacterized protein</fullName>
    </submittedName>
</protein>
<keyword evidence="1" id="KW-0812">Transmembrane</keyword>
<sequence length="58" mass="6262">MSKSRKILRGIILAVLLICTAFLVYSIVTNPLGEHDIMFALAVTAGFIALGDDKVGKR</sequence>
<dbReference type="AlphaFoldDB" id="A0A923IYU5"/>
<keyword evidence="3" id="KW-1185">Reference proteome</keyword>
<dbReference type="RefSeq" id="WP_169735837.1">
    <property type="nucleotide sequence ID" value="NZ_JAAZWO010000001.1"/>
</dbReference>
<keyword evidence="1" id="KW-0472">Membrane</keyword>
<evidence type="ECO:0000313" key="3">
    <source>
        <dbReference type="Proteomes" id="UP000563151"/>
    </source>
</evidence>
<reference evidence="2 3" key="1">
    <citation type="submission" date="2020-04" db="EMBL/GenBank/DDBJ databases">
        <title>Genomic insights into acetone-butanol-ethanol (ABE) fermentation by sequencing solventogenic clostridia strains.</title>
        <authorList>
            <person name="Brown S."/>
        </authorList>
    </citation>
    <scope>NUCLEOTIDE SEQUENCE [LARGE SCALE GENOMIC DNA]</scope>
    <source>
        <strain evidence="2 3">DJ011</strain>
    </source>
</reference>
<accession>A0A923IYU5</accession>
<dbReference type="EMBL" id="JAAZWO010000001">
    <property type="protein sequence ID" value="MBC2396267.1"/>
    <property type="molecule type" value="Genomic_DNA"/>
</dbReference>
<gene>
    <name evidence="2" type="ORF">HGG79_00545</name>
</gene>
<feature type="transmembrane region" description="Helical" evidence="1">
    <location>
        <begin position="7"/>
        <end position="25"/>
    </location>
</feature>
<evidence type="ECO:0000313" key="2">
    <source>
        <dbReference type="EMBL" id="MBC2396267.1"/>
    </source>
</evidence>
<organism evidence="2 3">
    <name type="scientific">Clostridium tetanomorphum</name>
    <dbReference type="NCBI Taxonomy" id="1553"/>
    <lineage>
        <taxon>Bacteria</taxon>
        <taxon>Bacillati</taxon>
        <taxon>Bacillota</taxon>
        <taxon>Clostridia</taxon>
        <taxon>Eubacteriales</taxon>
        <taxon>Clostridiaceae</taxon>
        <taxon>Clostridium</taxon>
    </lineage>
</organism>
<keyword evidence="1" id="KW-1133">Transmembrane helix</keyword>
<comment type="caution">
    <text evidence="2">The sequence shown here is derived from an EMBL/GenBank/DDBJ whole genome shotgun (WGS) entry which is preliminary data.</text>
</comment>
<evidence type="ECO:0000256" key="1">
    <source>
        <dbReference type="SAM" id="Phobius"/>
    </source>
</evidence>
<dbReference type="Proteomes" id="UP000563151">
    <property type="component" value="Unassembled WGS sequence"/>
</dbReference>
<name>A0A923IYU5_CLOTT</name>
<proteinExistence type="predicted"/>